<comment type="caution">
    <text evidence="2">The sequence shown here is derived from an EMBL/GenBank/DDBJ whole genome shotgun (WGS) entry which is preliminary data.</text>
</comment>
<dbReference type="Proteomes" id="UP000052258">
    <property type="component" value="Unassembled WGS sequence"/>
</dbReference>
<feature type="domain" description="VOC" evidence="1">
    <location>
        <begin position="156"/>
        <end position="279"/>
    </location>
</feature>
<dbReference type="InterPro" id="IPR052537">
    <property type="entry name" value="Extradiol_RC_dioxygenase"/>
</dbReference>
<evidence type="ECO:0000313" key="3">
    <source>
        <dbReference type="Proteomes" id="UP000052258"/>
    </source>
</evidence>
<evidence type="ECO:0000259" key="1">
    <source>
        <dbReference type="PROSITE" id="PS51819"/>
    </source>
</evidence>
<dbReference type="InterPro" id="IPR029068">
    <property type="entry name" value="Glyas_Bleomycin-R_OHBP_Dase"/>
</dbReference>
<sequence>MELLGLHHISIFTENARRNFDFYTKVLGLRLVKKTVNQDDPYTYHLYYGDEIGSPGSAVTFFEVPNMVKNRPGRNQISALSLRVPNDAALDYWDKRLDEFEVFHSLGEKQFGRKIIRFKDVDGLTIHLVSDEENERKEAAHPFKDGPVPIEYAIIGLGPVRISVFKKEKTDAVLTKLLGFKRAGAYEENEKLLTVYHTGERGMDTEIHLESRPDLESQNLGAGGIHHVAFRVKDDAEMLEWVERISDAGYTNSGFIDRYYFHSLYFRESNGILFELATDGPGFQTDFEVERGTYVELPPKFESRRAEIEAHLTPLDTDK</sequence>
<proteinExistence type="predicted"/>
<dbReference type="PATRIC" id="fig|1430899.3.peg.2147"/>
<dbReference type="Pfam" id="PF00903">
    <property type="entry name" value="Glyoxalase"/>
    <property type="match status" value="2"/>
</dbReference>
<accession>A0A0J8GCH9</accession>
<dbReference type="InterPro" id="IPR037523">
    <property type="entry name" value="VOC_core"/>
</dbReference>
<keyword evidence="3" id="KW-1185">Reference proteome</keyword>
<dbReference type="CDD" id="cd08347">
    <property type="entry name" value="PcpA_C_like"/>
    <property type="match status" value="1"/>
</dbReference>
<dbReference type="PANTHER" id="PTHR36110">
    <property type="entry name" value="RING-CLEAVING DIOXYGENASE MHQE-RELATED"/>
    <property type="match status" value="1"/>
</dbReference>
<dbReference type="Gene3D" id="3.10.180.10">
    <property type="entry name" value="2,3-Dihydroxybiphenyl 1,2-Dioxygenase, domain 1"/>
    <property type="match status" value="2"/>
</dbReference>
<protein>
    <submittedName>
        <fullName evidence="2">Glyoxalase</fullName>
    </submittedName>
</protein>
<gene>
    <name evidence="2" type="ORF">X560_2096</name>
</gene>
<name>A0A0J8GCH9_9LIST</name>
<dbReference type="RefSeq" id="WP_059140164.1">
    <property type="nucleotide sequence ID" value="NZ_KQ130618.1"/>
</dbReference>
<organism evidence="2 3">
    <name type="scientific">Listeria fleischmannii 1991</name>
    <dbReference type="NCBI Taxonomy" id="1430899"/>
    <lineage>
        <taxon>Bacteria</taxon>
        <taxon>Bacillati</taxon>
        <taxon>Bacillota</taxon>
        <taxon>Bacilli</taxon>
        <taxon>Bacillales</taxon>
        <taxon>Listeriaceae</taxon>
        <taxon>Listeria</taxon>
    </lineage>
</organism>
<evidence type="ECO:0000313" key="2">
    <source>
        <dbReference type="EMBL" id="KMT58684.1"/>
    </source>
</evidence>
<dbReference type="OrthoDB" id="9785698at2"/>
<dbReference type="EMBL" id="AZHO01000025">
    <property type="protein sequence ID" value="KMT58684.1"/>
    <property type="molecule type" value="Genomic_DNA"/>
</dbReference>
<dbReference type="PANTHER" id="PTHR36110:SF4">
    <property type="entry name" value="RING-CLEAVING DIOXYGENASE MHQA-RELATED"/>
    <property type="match status" value="1"/>
</dbReference>
<dbReference type="PROSITE" id="PS51819">
    <property type="entry name" value="VOC"/>
    <property type="match status" value="2"/>
</dbReference>
<dbReference type="InterPro" id="IPR004360">
    <property type="entry name" value="Glyas_Fos-R_dOase_dom"/>
</dbReference>
<feature type="domain" description="VOC" evidence="1">
    <location>
        <begin position="5"/>
        <end position="131"/>
    </location>
</feature>
<dbReference type="AlphaFoldDB" id="A0A0J8GCH9"/>
<dbReference type="SUPFAM" id="SSF54593">
    <property type="entry name" value="Glyoxalase/Bleomycin resistance protein/Dihydroxybiphenyl dioxygenase"/>
    <property type="match status" value="1"/>
</dbReference>
<reference evidence="2 3" key="1">
    <citation type="journal article" date="2015" name="Genome Biol. Evol.">
        <title>Comparative Genomics of Listeria Sensu Lato: Genus-Wide Differences in Evolutionary Dynamics and the Progressive Gain of Complex, Potentially Pathogenicity-Related Traits through Lateral Gene Transfer.</title>
        <authorList>
            <person name="Chiara M."/>
            <person name="Caruso M."/>
            <person name="D'Erchia A.M."/>
            <person name="Manzari C."/>
            <person name="Fraccalvieri R."/>
            <person name="Goffredo E."/>
            <person name="Latorre L."/>
            <person name="Miccolupo A."/>
            <person name="Padalino I."/>
            <person name="Santagada G."/>
            <person name="Chiocco D."/>
            <person name="Pesole G."/>
            <person name="Horner D.S."/>
            <person name="Parisi A."/>
        </authorList>
    </citation>
    <scope>NUCLEOTIDE SEQUENCE [LARGE SCALE GENOMIC DNA]</scope>
    <source>
        <strain evidence="2 3">1991</strain>
    </source>
</reference>